<dbReference type="GeneID" id="80513366"/>
<accession>A0A167RQA9</accession>
<proteinExistence type="predicted"/>
<protein>
    <recommendedName>
        <fullName evidence="3">Bro-N domain-containing protein</fullName>
    </recommendedName>
</protein>
<name>A0A167RQA9_9VIRU</name>
<sequence>MAPDIIDLKEKEKFHDDDGNIVNIETRGEREHDKCYFLVKDVAIGFGIKSLMTSLINNNTTYDINRDYKYFNCECINNVQKKTVKKQLFLTYYGVLRVLFVSRSGNVNNFMTWAIKTLFTVQMGTKIQKNNLISDILGVSPEAVKAVFSKSASTLPCIYLFTVGTVKNLRKTLKIGDKYDDKDCVYRFGTTKDLDRRTSEHTNTYNKLKGANVKLKIFNLIDVQYMFKAESELKTFMNALEMNIKYEKHKELVIIPKNKIKLVENQYNYIGKNYAGHIRDMIDKLNDKDNELKLLKQQHRIELIEMENAYLKKDLKSKKLSKN</sequence>
<keyword evidence="2" id="KW-1185">Reference proteome</keyword>
<dbReference type="KEGG" id="vg:80513366"/>
<evidence type="ECO:0000313" key="1">
    <source>
        <dbReference type="EMBL" id="ANB51004.1"/>
    </source>
</evidence>
<dbReference type="RefSeq" id="YP_010776755.1">
    <property type="nucleotide sequence ID" value="NC_075034.1"/>
</dbReference>
<organism evidence="1 2">
    <name type="scientific">Powai lake megavirus</name>
    <dbReference type="NCBI Taxonomy" id="1842663"/>
    <lineage>
        <taxon>Viruses</taxon>
        <taxon>Varidnaviria</taxon>
        <taxon>Bamfordvirae</taxon>
        <taxon>Nucleocytoviricota</taxon>
        <taxon>Megaviricetes</taxon>
        <taxon>Imitervirales</taxon>
        <taxon>Mimiviridae</taxon>
        <taxon>Megamimivirinae</taxon>
        <taxon>Megavirus</taxon>
        <taxon>Megavirus powaiense</taxon>
    </lineage>
</organism>
<evidence type="ECO:0000313" key="2">
    <source>
        <dbReference type="Proteomes" id="UP000241365"/>
    </source>
</evidence>
<evidence type="ECO:0008006" key="3">
    <source>
        <dbReference type="Google" id="ProtNLM"/>
    </source>
</evidence>
<reference evidence="1 2" key="1">
    <citation type="journal article" date="2016" name="Genome Announc.">
        <title>Complete Genome Sequence of a New Megavirus Family Member Isolated from an Inland Water Lake for the First Time in India.</title>
        <authorList>
            <person name="Chatterjee A."/>
            <person name="Ali F."/>
            <person name="Bange D."/>
            <person name="Kondabagil K."/>
        </authorList>
    </citation>
    <scope>NUCLEOTIDE SEQUENCE [LARGE SCALE GENOMIC DNA]</scope>
    <source>
        <strain evidence="1">1</strain>
    </source>
</reference>
<dbReference type="EMBL" id="KU877344">
    <property type="protein sequence ID" value="ANB51004.1"/>
    <property type="molecule type" value="Genomic_DNA"/>
</dbReference>
<dbReference type="Proteomes" id="UP000241365">
    <property type="component" value="Segment"/>
</dbReference>